<feature type="compositionally biased region" description="Polar residues" evidence="1">
    <location>
        <begin position="54"/>
        <end position="68"/>
    </location>
</feature>
<dbReference type="Gene3D" id="3.90.660.10">
    <property type="match status" value="1"/>
</dbReference>
<dbReference type="Gene3D" id="3.50.50.60">
    <property type="entry name" value="FAD/NAD(P)-binding domain"/>
    <property type="match status" value="1"/>
</dbReference>
<dbReference type="OrthoDB" id="2161133at2759"/>
<feature type="region of interest" description="Disordered" evidence="1">
    <location>
        <begin position="521"/>
        <end position="547"/>
    </location>
</feature>
<dbReference type="Proteomes" id="UP000186817">
    <property type="component" value="Unassembled WGS sequence"/>
</dbReference>
<proteinExistence type="predicted"/>
<comment type="caution">
    <text evidence="2">The sequence shown here is derived from an EMBL/GenBank/DDBJ whole genome shotgun (WGS) entry which is preliminary data.</text>
</comment>
<accession>A0A1Q9EAV3</accession>
<name>A0A1Q9EAV3_SYMMI</name>
<sequence length="547" mass="58988">MLSLNILVSLQADHQRFMNIMLVPIRAVNQARLRRRISSWFAKMARRWMAKKTPSPSTAPLQATVPSERSSELPGPSIAVVGSGVAALVCARRLARMARDTQSSLHGARLTLCTSRGKLATQMGPKNMTLPQPGKPFFDYGCQYISVSSDWFVEELELWKKLGFCQVLPPSQVGTISGSQGFQGLPGDCWVGNGGMAPMLRNIHRQTAQEFEDVLEQVSGFPNDAYKVVGLRKDTSGQWELQMQGGGTLGPFTYVVGGFAQHILTDPFLLSGGAACSAMLECLRRVESNQLIVMQVSFEGEPLPIPFTAAHVCDDEALSFIGNNSRKPQQNGEWGTPGPQQLTLLSTAEFAEREFNCNPKGYRRKAEEKLLAALGRLLKLDVLKYKPQINRINHWEDGLPTNTPPASRGCLFDAKEGLGWCGDFCVAPGVEGAARSGAAMADVLASFHGQKDFCGDGLLPMDVDWVSISSVSGFGIVDIGAFPGVPSRCTHTDHVPSAIGGYDKAKAHFGHVGAAKGYNGKGKDYQSKGGKGKGKGGKGKGSLWKGK</sequence>
<dbReference type="InterPro" id="IPR036188">
    <property type="entry name" value="FAD/NAD-bd_sf"/>
</dbReference>
<evidence type="ECO:0000256" key="1">
    <source>
        <dbReference type="SAM" id="MobiDB-lite"/>
    </source>
</evidence>
<keyword evidence="3" id="KW-1185">Reference proteome</keyword>
<dbReference type="EMBL" id="LSRX01000208">
    <property type="protein sequence ID" value="OLQ04533.1"/>
    <property type="molecule type" value="Genomic_DNA"/>
</dbReference>
<evidence type="ECO:0008006" key="4">
    <source>
        <dbReference type="Google" id="ProtNLM"/>
    </source>
</evidence>
<gene>
    <name evidence="2" type="ORF">AK812_SmicGene12389</name>
</gene>
<dbReference type="SUPFAM" id="SSF51905">
    <property type="entry name" value="FAD/NAD(P)-binding domain"/>
    <property type="match status" value="1"/>
</dbReference>
<reference evidence="2 3" key="1">
    <citation type="submission" date="2016-02" db="EMBL/GenBank/DDBJ databases">
        <title>Genome analysis of coral dinoflagellate symbionts highlights evolutionary adaptations to a symbiotic lifestyle.</title>
        <authorList>
            <person name="Aranda M."/>
            <person name="Li Y."/>
            <person name="Liew Y.J."/>
            <person name="Baumgarten S."/>
            <person name="Simakov O."/>
            <person name="Wilson M."/>
            <person name="Piel J."/>
            <person name="Ashoor H."/>
            <person name="Bougouffa S."/>
            <person name="Bajic V.B."/>
            <person name="Ryu T."/>
            <person name="Ravasi T."/>
            <person name="Bayer T."/>
            <person name="Micklem G."/>
            <person name="Kim H."/>
            <person name="Bhak J."/>
            <person name="Lajeunesse T.C."/>
            <person name="Voolstra C.R."/>
        </authorList>
    </citation>
    <scope>NUCLEOTIDE SEQUENCE [LARGE SCALE GENOMIC DNA]</scope>
    <source>
        <strain evidence="2 3">CCMP2467</strain>
    </source>
</reference>
<protein>
    <recommendedName>
        <fullName evidence="4">Amine oxidase domain-containing protein</fullName>
    </recommendedName>
</protein>
<dbReference type="PANTHER" id="PTHR16128">
    <property type="entry name" value="FAD/NAD(P)-BINDING OXIDOREDUCTASE FAMILY PROTEIN"/>
    <property type="match status" value="1"/>
</dbReference>
<organism evidence="2 3">
    <name type="scientific">Symbiodinium microadriaticum</name>
    <name type="common">Dinoflagellate</name>
    <name type="synonym">Zooxanthella microadriatica</name>
    <dbReference type="NCBI Taxonomy" id="2951"/>
    <lineage>
        <taxon>Eukaryota</taxon>
        <taxon>Sar</taxon>
        <taxon>Alveolata</taxon>
        <taxon>Dinophyceae</taxon>
        <taxon>Suessiales</taxon>
        <taxon>Symbiodiniaceae</taxon>
        <taxon>Symbiodinium</taxon>
    </lineage>
</organism>
<dbReference type="PANTHER" id="PTHR16128:SF5">
    <property type="entry name" value="FAD_NAD(P)-BINDING OXIDOREDUCTASE FAMILY PROTEIN"/>
    <property type="match status" value="1"/>
</dbReference>
<evidence type="ECO:0000313" key="2">
    <source>
        <dbReference type="EMBL" id="OLQ04533.1"/>
    </source>
</evidence>
<dbReference type="AlphaFoldDB" id="A0A1Q9EAV3"/>
<evidence type="ECO:0000313" key="3">
    <source>
        <dbReference type="Proteomes" id="UP000186817"/>
    </source>
</evidence>
<feature type="region of interest" description="Disordered" evidence="1">
    <location>
        <begin position="51"/>
        <end position="72"/>
    </location>
</feature>